<protein>
    <submittedName>
        <fullName evidence="5">Serine hydrolase</fullName>
    </submittedName>
</protein>
<proteinExistence type="inferred from homology"/>
<name>A0A7X2IR19_9BURK</name>
<evidence type="ECO:0000256" key="1">
    <source>
        <dbReference type="ARBA" id="ARBA00038473"/>
    </source>
</evidence>
<evidence type="ECO:0000313" key="6">
    <source>
        <dbReference type="Proteomes" id="UP000446768"/>
    </source>
</evidence>
<sequence length="449" mass="46641">MKRSPLTAGRTALACALAASVLTAAAAPTLHDSARRLATQRTANGAVASIVIGIVEQGGDPAIHGFGSVNGRAPDGDTVYEIGSVTKTFTALLLAQEAAGGKLALDEPVQHLLPGYAIPAWQGQAITLRDLATQTSGLPRLPTGFMPPDMTNPYAAYGATELQAFLRNHHLARKPGAVYEYSNLGYGLLGVALSTRAGQSYATLVHDRIAAPLGMLSTAVTLTTAMRARLALGHDGAGKPAANWDFDTMAGAGALRSTAADMLRYLTTLMPTAAGSPYALAIQRQRPAIPGADIALGWHLSDVRGTRIVWHNGQTGGYAAFAGVTADGKRGVVVLANTSAPMDDIALAALVPGAAPPPEIVALTPDVLAGYTGKYQLAPGFVLTIQPQRQGLQVQATGQPPFEAQATARDEFVVAAVDARLSFRRNAAGTVESVVLRQHGQEVPGKRIE</sequence>
<keyword evidence="5" id="KW-0378">Hydrolase</keyword>
<dbReference type="GO" id="GO:0016787">
    <property type="term" value="F:hydrolase activity"/>
    <property type="evidence" value="ECO:0007669"/>
    <property type="project" value="UniProtKB-KW"/>
</dbReference>
<gene>
    <name evidence="5" type="ORF">GJ700_23025</name>
</gene>
<dbReference type="AlphaFoldDB" id="A0A7X2IR19"/>
<dbReference type="Proteomes" id="UP000446768">
    <property type="component" value="Unassembled WGS sequence"/>
</dbReference>
<dbReference type="SUPFAM" id="SSF56601">
    <property type="entry name" value="beta-lactamase/transpeptidase-like"/>
    <property type="match status" value="1"/>
</dbReference>
<evidence type="ECO:0000313" key="5">
    <source>
        <dbReference type="EMBL" id="MRV74586.1"/>
    </source>
</evidence>
<comment type="similarity">
    <text evidence="1">Belongs to the beta-lactamase family.</text>
</comment>
<dbReference type="PANTHER" id="PTHR22935:SF95">
    <property type="entry name" value="BETA-LACTAMASE-LIKE 1-RELATED"/>
    <property type="match status" value="1"/>
</dbReference>
<dbReference type="RefSeq" id="WP_154378292.1">
    <property type="nucleotide sequence ID" value="NZ_WKJJ01000015.1"/>
</dbReference>
<dbReference type="InterPro" id="IPR012338">
    <property type="entry name" value="Beta-lactam/transpept-like"/>
</dbReference>
<feature type="domain" description="Beta-lactamase-related" evidence="3">
    <location>
        <begin position="35"/>
        <end position="346"/>
    </location>
</feature>
<feature type="signal peptide" evidence="2">
    <location>
        <begin position="1"/>
        <end position="26"/>
    </location>
</feature>
<accession>A0A7X2IR19</accession>
<dbReference type="Pfam" id="PF11954">
    <property type="entry name" value="DUF3471"/>
    <property type="match status" value="1"/>
</dbReference>
<evidence type="ECO:0000259" key="4">
    <source>
        <dbReference type="Pfam" id="PF11954"/>
    </source>
</evidence>
<reference evidence="5 6" key="1">
    <citation type="submission" date="2019-11" db="EMBL/GenBank/DDBJ databases">
        <title>Novel species isolated from a subtropical stream in China.</title>
        <authorList>
            <person name="Lu H."/>
        </authorList>
    </citation>
    <scope>NUCLEOTIDE SEQUENCE [LARGE SCALE GENOMIC DNA]</scope>
    <source>
        <strain evidence="5 6">FT92W</strain>
    </source>
</reference>
<feature type="chain" id="PRO_5030729486" evidence="2">
    <location>
        <begin position="27"/>
        <end position="449"/>
    </location>
</feature>
<evidence type="ECO:0000259" key="3">
    <source>
        <dbReference type="Pfam" id="PF00144"/>
    </source>
</evidence>
<evidence type="ECO:0000256" key="2">
    <source>
        <dbReference type="SAM" id="SignalP"/>
    </source>
</evidence>
<keyword evidence="6" id="KW-1185">Reference proteome</keyword>
<feature type="domain" description="Peptidase S12 Pab87-related C-terminal" evidence="4">
    <location>
        <begin position="365"/>
        <end position="437"/>
    </location>
</feature>
<dbReference type="EMBL" id="WKJJ01000015">
    <property type="protein sequence ID" value="MRV74586.1"/>
    <property type="molecule type" value="Genomic_DNA"/>
</dbReference>
<organism evidence="5 6">
    <name type="scientific">Pseudoduganella rivuli</name>
    <dbReference type="NCBI Taxonomy" id="2666085"/>
    <lineage>
        <taxon>Bacteria</taxon>
        <taxon>Pseudomonadati</taxon>
        <taxon>Pseudomonadota</taxon>
        <taxon>Betaproteobacteria</taxon>
        <taxon>Burkholderiales</taxon>
        <taxon>Oxalobacteraceae</taxon>
        <taxon>Telluria group</taxon>
        <taxon>Pseudoduganella</taxon>
    </lineage>
</organism>
<dbReference type="Pfam" id="PF00144">
    <property type="entry name" value="Beta-lactamase"/>
    <property type="match status" value="1"/>
</dbReference>
<dbReference type="PANTHER" id="PTHR22935">
    <property type="entry name" value="PENICILLIN-BINDING PROTEIN"/>
    <property type="match status" value="1"/>
</dbReference>
<keyword evidence="2" id="KW-0732">Signal</keyword>
<dbReference type="Gene3D" id="3.40.710.10">
    <property type="entry name" value="DD-peptidase/beta-lactamase superfamily"/>
    <property type="match status" value="1"/>
</dbReference>
<dbReference type="InterPro" id="IPR021860">
    <property type="entry name" value="Peptidase_S12_Pab87-rel_C"/>
</dbReference>
<comment type="caution">
    <text evidence="5">The sequence shown here is derived from an EMBL/GenBank/DDBJ whole genome shotgun (WGS) entry which is preliminary data.</text>
</comment>
<dbReference type="InterPro" id="IPR001466">
    <property type="entry name" value="Beta-lactam-related"/>
</dbReference>
<dbReference type="InterPro" id="IPR051478">
    <property type="entry name" value="Beta-lactamase-like_AB/R"/>
</dbReference>